<reference evidence="3" key="1">
    <citation type="submission" date="2022-07" db="EMBL/GenBank/DDBJ databases">
        <title>Chromosome-level genome of Muraenolepis orangiensis.</title>
        <authorList>
            <person name="Kim J."/>
        </authorList>
    </citation>
    <scope>NUCLEOTIDE SEQUENCE</scope>
    <source>
        <strain evidence="3">KU_S4_2022</strain>
        <tissue evidence="3">Muscle</tissue>
    </source>
</reference>
<dbReference type="GO" id="GO:0015864">
    <property type="term" value="P:pyrimidine nucleoside transport"/>
    <property type="evidence" value="ECO:0007669"/>
    <property type="project" value="TreeGrafter"/>
</dbReference>
<dbReference type="OrthoDB" id="6075923at2759"/>
<gene>
    <name evidence="3" type="ORF">NHX12_029187</name>
</gene>
<dbReference type="Proteomes" id="UP001148018">
    <property type="component" value="Unassembled WGS sequence"/>
</dbReference>
<comment type="caution">
    <text evidence="3">The sequence shown here is derived from an EMBL/GenBank/DDBJ whole genome shotgun (WGS) entry which is preliminary data.</text>
</comment>
<evidence type="ECO:0000313" key="4">
    <source>
        <dbReference type="Proteomes" id="UP001148018"/>
    </source>
</evidence>
<feature type="transmembrane region" description="Helical" evidence="1">
    <location>
        <begin position="245"/>
        <end position="267"/>
    </location>
</feature>
<keyword evidence="1" id="KW-0812">Transmembrane</keyword>
<keyword evidence="4" id="KW-1185">Reference proteome</keyword>
<dbReference type="AlphaFoldDB" id="A0A9Q0EAQ4"/>
<dbReference type="GO" id="GO:0005886">
    <property type="term" value="C:plasma membrane"/>
    <property type="evidence" value="ECO:0007669"/>
    <property type="project" value="TreeGrafter"/>
</dbReference>
<sequence>MEMNGVPETHAHDKENHNAFLPENKVELTEACLIKHKDKIRLALLLVIATGYTAMVIAACIVNFDQAVLLLVITSIVVFFLAWDWLMARYGDLLYQTFSPVALYHVGFIQWMVLKVGFLMLVTMDTTSTESLAAAGGVFLGQAESLLLIRPYIGLLTKSEIHSVLTCGFASVSAAILPAYITMGVDSSHLLTASVLSGPASLAIAEVFWPETETIQVNQEMKIAKGESNNLLEAIADGARASVPVVANVVVCLIAFISILAFLDATLSWLGALFQYPQLSFSLICAYLFSPLAFMLGVAWEDSFLVGELIGIKIFLNELLAYEKMSELVKLREEGAPEYVDNVKQYISFHSEIIATYTLSGFSNLSTLGMTIGVMKTLAPERKADFIGCSVRALIAGNVACFMTACIAGVFYSFVSL</sequence>
<dbReference type="Pfam" id="PF07662">
    <property type="entry name" value="Nucleos_tra2_C"/>
    <property type="match status" value="1"/>
</dbReference>
<dbReference type="InterPro" id="IPR008276">
    <property type="entry name" value="C_nuclsd_transpt"/>
</dbReference>
<evidence type="ECO:0000259" key="2">
    <source>
        <dbReference type="Pfam" id="PF07662"/>
    </source>
</evidence>
<keyword evidence="1" id="KW-1133">Transmembrane helix</keyword>
<name>A0A9Q0EAQ4_9TELE</name>
<feature type="transmembrane region" description="Helical" evidence="1">
    <location>
        <begin position="42"/>
        <end position="61"/>
    </location>
</feature>
<dbReference type="GO" id="GO:0015860">
    <property type="term" value="P:purine nucleoside transmembrane transport"/>
    <property type="evidence" value="ECO:0007669"/>
    <property type="project" value="TreeGrafter"/>
</dbReference>
<evidence type="ECO:0000313" key="3">
    <source>
        <dbReference type="EMBL" id="KAJ3604447.1"/>
    </source>
</evidence>
<dbReference type="PANTHER" id="PTHR10590">
    <property type="entry name" value="SODIUM/NUCLEOSIDE COTRANSPORTER"/>
    <property type="match status" value="1"/>
</dbReference>
<accession>A0A9Q0EAQ4</accession>
<feature type="transmembrane region" description="Helical" evidence="1">
    <location>
        <begin position="67"/>
        <end position="86"/>
    </location>
</feature>
<evidence type="ECO:0000256" key="1">
    <source>
        <dbReference type="SAM" id="Phobius"/>
    </source>
</evidence>
<dbReference type="PANTHER" id="PTHR10590:SF4">
    <property type="entry name" value="SOLUTE CARRIER FAMILY 28 MEMBER 3"/>
    <property type="match status" value="1"/>
</dbReference>
<dbReference type="InterPro" id="IPR011657">
    <property type="entry name" value="CNT_C_dom"/>
</dbReference>
<organism evidence="3 4">
    <name type="scientific">Muraenolepis orangiensis</name>
    <name type="common">Patagonian moray cod</name>
    <dbReference type="NCBI Taxonomy" id="630683"/>
    <lineage>
        <taxon>Eukaryota</taxon>
        <taxon>Metazoa</taxon>
        <taxon>Chordata</taxon>
        <taxon>Craniata</taxon>
        <taxon>Vertebrata</taxon>
        <taxon>Euteleostomi</taxon>
        <taxon>Actinopterygii</taxon>
        <taxon>Neopterygii</taxon>
        <taxon>Teleostei</taxon>
        <taxon>Neoteleostei</taxon>
        <taxon>Acanthomorphata</taxon>
        <taxon>Zeiogadaria</taxon>
        <taxon>Gadariae</taxon>
        <taxon>Gadiformes</taxon>
        <taxon>Muraenolepidoidei</taxon>
        <taxon>Muraenolepididae</taxon>
        <taxon>Muraenolepis</taxon>
    </lineage>
</organism>
<feature type="transmembrane region" description="Helical" evidence="1">
    <location>
        <begin position="161"/>
        <end position="181"/>
    </location>
</feature>
<proteinExistence type="predicted"/>
<feature type="transmembrane region" description="Helical" evidence="1">
    <location>
        <begin position="279"/>
        <end position="298"/>
    </location>
</feature>
<feature type="domain" description="Concentrative nucleoside transporter C-terminal" evidence="2">
    <location>
        <begin position="189"/>
        <end position="409"/>
    </location>
</feature>
<feature type="transmembrane region" description="Helical" evidence="1">
    <location>
        <begin position="393"/>
        <end position="415"/>
    </location>
</feature>
<feature type="transmembrane region" description="Helical" evidence="1">
    <location>
        <begin position="132"/>
        <end position="149"/>
    </location>
</feature>
<feature type="transmembrane region" description="Helical" evidence="1">
    <location>
        <begin position="93"/>
        <end position="112"/>
    </location>
</feature>
<dbReference type="EMBL" id="JANIIK010000044">
    <property type="protein sequence ID" value="KAJ3604447.1"/>
    <property type="molecule type" value="Genomic_DNA"/>
</dbReference>
<keyword evidence="1" id="KW-0472">Membrane</keyword>
<protein>
    <recommendedName>
        <fullName evidence="2">Concentrative nucleoside transporter C-terminal domain-containing protein</fullName>
    </recommendedName>
</protein>
<dbReference type="GO" id="GO:0015389">
    <property type="term" value="F:pyrimidine- and adenosine-specific:sodium symporter activity"/>
    <property type="evidence" value="ECO:0007669"/>
    <property type="project" value="TreeGrafter"/>
</dbReference>